<reference evidence="2 3" key="1">
    <citation type="submission" date="2019-09" db="EMBL/GenBank/DDBJ databases">
        <title>Chitinophaga ginsengihumi sp. nov., isolated from soil of ginseng rhizosphere.</title>
        <authorList>
            <person name="Lee J."/>
        </authorList>
    </citation>
    <scope>NUCLEOTIDE SEQUENCE [LARGE SCALE GENOMIC DNA]</scope>
    <source>
        <strain evidence="2 3">BN140078</strain>
    </source>
</reference>
<dbReference type="EMBL" id="VUOC01000004">
    <property type="protein sequence ID" value="KAA2239604.1"/>
    <property type="molecule type" value="Genomic_DNA"/>
</dbReference>
<reference evidence="2 3" key="2">
    <citation type="submission" date="2019-09" db="EMBL/GenBank/DDBJ databases">
        <authorList>
            <person name="Jin C."/>
        </authorList>
    </citation>
    <scope>NUCLEOTIDE SEQUENCE [LARGE SCALE GENOMIC DNA]</scope>
    <source>
        <strain evidence="2 3">BN140078</strain>
    </source>
</reference>
<dbReference type="RefSeq" id="WP_149840783.1">
    <property type="nucleotide sequence ID" value="NZ_VUOC01000004.1"/>
</dbReference>
<evidence type="ECO:0000313" key="2">
    <source>
        <dbReference type="EMBL" id="KAA2239604.1"/>
    </source>
</evidence>
<accession>A0A5B2VL93</accession>
<dbReference type="AlphaFoldDB" id="A0A5B2VL93"/>
<name>A0A5B2VL93_9BACT</name>
<protein>
    <submittedName>
        <fullName evidence="2">Uncharacterized protein</fullName>
    </submittedName>
</protein>
<organism evidence="2 3">
    <name type="scientific">Chitinophaga agrisoli</name>
    <dbReference type="NCBI Taxonomy" id="2607653"/>
    <lineage>
        <taxon>Bacteria</taxon>
        <taxon>Pseudomonadati</taxon>
        <taxon>Bacteroidota</taxon>
        <taxon>Chitinophagia</taxon>
        <taxon>Chitinophagales</taxon>
        <taxon>Chitinophagaceae</taxon>
        <taxon>Chitinophaga</taxon>
    </lineage>
</organism>
<evidence type="ECO:0000256" key="1">
    <source>
        <dbReference type="SAM" id="MobiDB-lite"/>
    </source>
</evidence>
<gene>
    <name evidence="2" type="ORF">F0L74_25775</name>
</gene>
<dbReference type="Proteomes" id="UP000324611">
    <property type="component" value="Unassembled WGS sequence"/>
</dbReference>
<keyword evidence="3" id="KW-1185">Reference proteome</keyword>
<feature type="compositionally biased region" description="Low complexity" evidence="1">
    <location>
        <begin position="220"/>
        <end position="236"/>
    </location>
</feature>
<sequence>MPITEIKNLTNGKSIPNADLTKFDSIVFAETIVLNDITEASWTPLAGAGNIGVTWTNGPRAVGGTLAIDTNKKTATISGLTNVSKYSVDLTGQIEIGPKNSDAVAHVNVRIGNMITPQNLKGDTIIDFSNEVDSTEGVSKLDLNGLISWIKDNGDSGATVELPKLDGDTQPGEFILEFKKFYVNITQKTFDFWVESAAKQSITFGNITIKQVGFRVTNVPTTPAPKEAPKAIAQPETNGVPEPAV</sequence>
<feature type="region of interest" description="Disordered" evidence="1">
    <location>
        <begin position="220"/>
        <end position="245"/>
    </location>
</feature>
<proteinExistence type="predicted"/>
<evidence type="ECO:0000313" key="3">
    <source>
        <dbReference type="Proteomes" id="UP000324611"/>
    </source>
</evidence>
<comment type="caution">
    <text evidence="2">The sequence shown here is derived from an EMBL/GenBank/DDBJ whole genome shotgun (WGS) entry which is preliminary data.</text>
</comment>